<dbReference type="RefSeq" id="WP_039780499.1">
    <property type="nucleotide sequence ID" value="NZ_JAAXOR010000004.1"/>
</dbReference>
<keyword evidence="4" id="KW-1185">Reference proteome</keyword>
<reference evidence="3 4" key="1">
    <citation type="submission" date="2017-07" db="EMBL/GenBank/DDBJ databases">
        <title>First draft Genome Sequence of Nocardia cerradoensis isolated from human infection.</title>
        <authorList>
            <person name="Carrasco G."/>
        </authorList>
    </citation>
    <scope>NUCLEOTIDE SEQUENCE [LARGE SCALE GENOMIC DNA]</scope>
    <source>
        <strain evidence="3 4">CNM20130759</strain>
    </source>
</reference>
<proteinExistence type="predicted"/>
<name>A0A231GXN1_9NOCA</name>
<dbReference type="InterPro" id="IPR041916">
    <property type="entry name" value="Anti_sigma_zinc_sf"/>
</dbReference>
<evidence type="ECO:0000256" key="2">
    <source>
        <dbReference type="ARBA" id="ARBA00023163"/>
    </source>
</evidence>
<keyword evidence="1" id="KW-0805">Transcription regulation</keyword>
<organism evidence="3 4">
    <name type="scientific">Nocardia cerradoensis</name>
    <dbReference type="NCBI Taxonomy" id="85688"/>
    <lineage>
        <taxon>Bacteria</taxon>
        <taxon>Bacillati</taxon>
        <taxon>Actinomycetota</taxon>
        <taxon>Actinomycetes</taxon>
        <taxon>Mycobacteriales</taxon>
        <taxon>Nocardiaceae</taxon>
        <taxon>Nocardia</taxon>
    </lineage>
</organism>
<evidence type="ECO:0000313" key="3">
    <source>
        <dbReference type="EMBL" id="OXR41332.1"/>
    </source>
</evidence>
<gene>
    <name evidence="3" type="primary">rseA</name>
    <name evidence="3" type="ORF">B7C42_06475</name>
</gene>
<keyword evidence="2" id="KW-0804">Transcription</keyword>
<evidence type="ECO:0000256" key="1">
    <source>
        <dbReference type="ARBA" id="ARBA00023015"/>
    </source>
</evidence>
<dbReference type="EMBL" id="NGAF01000020">
    <property type="protein sequence ID" value="OXR41332.1"/>
    <property type="molecule type" value="Genomic_DNA"/>
</dbReference>
<sequence length="129" mass="14423">MTGEGRFAPTEHLANEAVVAYVDGELRMNAYLRAAEHLSRCPECAAEVEAQQQARVALRRAAQMQISAPTDLQDTLSRIPLADLTSSSTEEMTRGASFLGLRADSFRFASSSNREIGFESRRWTGWWRK</sequence>
<evidence type="ECO:0000313" key="4">
    <source>
        <dbReference type="Proteomes" id="UP000215506"/>
    </source>
</evidence>
<dbReference type="Gene3D" id="1.10.10.1320">
    <property type="entry name" value="Anti-sigma factor, zinc-finger domain"/>
    <property type="match status" value="1"/>
</dbReference>
<accession>A0A231GXN1</accession>
<dbReference type="Proteomes" id="UP000215506">
    <property type="component" value="Unassembled WGS sequence"/>
</dbReference>
<comment type="caution">
    <text evidence="3">The sequence shown here is derived from an EMBL/GenBank/DDBJ whole genome shotgun (WGS) entry which is preliminary data.</text>
</comment>
<protein>
    <submittedName>
        <fullName evidence="3">Anti-sigma-E factor RseA</fullName>
    </submittedName>
</protein>
<dbReference type="AlphaFoldDB" id="A0A231GXN1"/>